<dbReference type="InterPro" id="IPR036390">
    <property type="entry name" value="WH_DNA-bd_sf"/>
</dbReference>
<dbReference type="InterPro" id="IPR036388">
    <property type="entry name" value="WH-like_DNA-bd_sf"/>
</dbReference>
<accession>D0LTU3</accession>
<dbReference type="Gene3D" id="1.10.10.10">
    <property type="entry name" value="Winged helix-like DNA-binding domain superfamily/Winged helix DNA-binding domain"/>
    <property type="match status" value="1"/>
</dbReference>
<dbReference type="KEGG" id="hoh:Hoch_3285"/>
<dbReference type="CDD" id="cd00090">
    <property type="entry name" value="HTH_ARSR"/>
    <property type="match status" value="1"/>
</dbReference>
<proteinExistence type="predicted"/>
<dbReference type="GO" id="GO:0005829">
    <property type="term" value="C:cytosol"/>
    <property type="evidence" value="ECO:0007669"/>
    <property type="project" value="TreeGrafter"/>
</dbReference>
<dbReference type="PROSITE" id="PS51197">
    <property type="entry name" value="HTH_RRF2_2"/>
    <property type="match status" value="1"/>
</dbReference>
<gene>
    <name evidence="2" type="ordered locus">Hoch_3285</name>
</gene>
<name>D0LTU3_HALO1</name>
<keyword evidence="3" id="KW-1185">Reference proteome</keyword>
<feature type="compositionally biased region" description="Low complexity" evidence="1">
    <location>
        <begin position="232"/>
        <end position="253"/>
    </location>
</feature>
<dbReference type="Pfam" id="PF02082">
    <property type="entry name" value="Rrf2"/>
    <property type="match status" value="1"/>
</dbReference>
<dbReference type="PANTHER" id="PTHR33221">
    <property type="entry name" value="WINGED HELIX-TURN-HELIX TRANSCRIPTIONAL REGULATOR, RRF2 FAMILY"/>
    <property type="match status" value="1"/>
</dbReference>
<dbReference type="PANTHER" id="PTHR33221:SF2">
    <property type="entry name" value="TRANSCRIPTIONAL REGULATOR"/>
    <property type="match status" value="1"/>
</dbReference>
<dbReference type="EMBL" id="CP001804">
    <property type="protein sequence ID" value="ACY15787.1"/>
    <property type="molecule type" value="Genomic_DNA"/>
</dbReference>
<evidence type="ECO:0000256" key="1">
    <source>
        <dbReference type="SAM" id="MobiDB-lite"/>
    </source>
</evidence>
<evidence type="ECO:0000313" key="2">
    <source>
        <dbReference type="EMBL" id="ACY15787.1"/>
    </source>
</evidence>
<dbReference type="SUPFAM" id="SSF46785">
    <property type="entry name" value="Winged helix' DNA-binding domain"/>
    <property type="match status" value="1"/>
</dbReference>
<dbReference type="InterPro" id="IPR011991">
    <property type="entry name" value="ArsR-like_HTH"/>
</dbReference>
<dbReference type="NCBIfam" id="TIGR00738">
    <property type="entry name" value="rrf2_super"/>
    <property type="match status" value="1"/>
</dbReference>
<dbReference type="eggNOG" id="COG1959">
    <property type="taxonomic scope" value="Bacteria"/>
</dbReference>
<reference evidence="2 3" key="1">
    <citation type="journal article" date="2010" name="Stand. Genomic Sci.">
        <title>Complete genome sequence of Haliangium ochraceum type strain (SMP-2).</title>
        <authorList>
            <consortium name="US DOE Joint Genome Institute (JGI-PGF)"/>
            <person name="Ivanova N."/>
            <person name="Daum C."/>
            <person name="Lang E."/>
            <person name="Abt B."/>
            <person name="Kopitz M."/>
            <person name="Saunders E."/>
            <person name="Lapidus A."/>
            <person name="Lucas S."/>
            <person name="Glavina Del Rio T."/>
            <person name="Nolan M."/>
            <person name="Tice H."/>
            <person name="Copeland A."/>
            <person name="Cheng J.F."/>
            <person name="Chen F."/>
            <person name="Bruce D."/>
            <person name="Goodwin L."/>
            <person name="Pitluck S."/>
            <person name="Mavromatis K."/>
            <person name="Pati A."/>
            <person name="Mikhailova N."/>
            <person name="Chen A."/>
            <person name="Palaniappan K."/>
            <person name="Land M."/>
            <person name="Hauser L."/>
            <person name="Chang Y.J."/>
            <person name="Jeffries C.D."/>
            <person name="Detter J.C."/>
            <person name="Brettin T."/>
            <person name="Rohde M."/>
            <person name="Goker M."/>
            <person name="Bristow J."/>
            <person name="Markowitz V."/>
            <person name="Eisen J.A."/>
            <person name="Hugenholtz P."/>
            <person name="Kyrpides N.C."/>
            <person name="Klenk H.P."/>
        </authorList>
    </citation>
    <scope>NUCLEOTIDE SEQUENCE [LARGE SCALE GENOMIC DNA]</scope>
    <source>
        <strain evidence="3">DSM 14365 / CIP 107738 / JCM 11303 / AJ 13395 / SMP-2</strain>
    </source>
</reference>
<dbReference type="PROSITE" id="PS01332">
    <property type="entry name" value="HTH_RRF2_1"/>
    <property type="match status" value="1"/>
</dbReference>
<organism evidence="2 3">
    <name type="scientific">Haliangium ochraceum (strain DSM 14365 / JCM 11303 / SMP-2)</name>
    <dbReference type="NCBI Taxonomy" id="502025"/>
    <lineage>
        <taxon>Bacteria</taxon>
        <taxon>Pseudomonadati</taxon>
        <taxon>Myxococcota</taxon>
        <taxon>Polyangia</taxon>
        <taxon>Haliangiales</taxon>
        <taxon>Kofleriaceae</taxon>
        <taxon>Haliangium</taxon>
    </lineage>
</organism>
<dbReference type="InterPro" id="IPR030489">
    <property type="entry name" value="TR_Rrf2-type_CS"/>
</dbReference>
<dbReference type="STRING" id="502025.Hoch_3285"/>
<protein>
    <submittedName>
        <fullName evidence="2">Transcriptional regulator, BadM/Rrf2 family</fullName>
    </submittedName>
</protein>
<dbReference type="HOGENOM" id="CLU_1018501_0_0_7"/>
<feature type="region of interest" description="Disordered" evidence="1">
    <location>
        <begin position="40"/>
        <end position="94"/>
    </location>
</feature>
<dbReference type="AlphaFoldDB" id="D0LTU3"/>
<dbReference type="Proteomes" id="UP000001880">
    <property type="component" value="Chromosome"/>
</dbReference>
<evidence type="ECO:0000313" key="3">
    <source>
        <dbReference type="Proteomes" id="UP000001880"/>
    </source>
</evidence>
<dbReference type="OrthoDB" id="9800519at2"/>
<feature type="region of interest" description="Disordered" evidence="1">
    <location>
        <begin position="226"/>
        <end position="273"/>
    </location>
</feature>
<sequence length="273" mass="27923">MVCGKRYPSGTYYAKNLIMLRISKMTDYAVALTSHLAQHAEPRAKARAAAGEGSARDPAESQIASKNASDRDASTATRAGDVAHRAGEGGTHQSVRALAAATGIPEPTVRKVLKTLVRAGVVGSVRGTHGGYALARPASAISVAEVATAFEGPIAVTECASEETVGTCGLEDRCTVKGPWQRISEVIRDALEGLSLAQMSSPAIAEAQTMPVEALLRRTRKAADSPSLGVLSPAVGASSSRAGSAPPASGKPALTTDENAAPQGSDDPFGPIP</sequence>
<dbReference type="InterPro" id="IPR000944">
    <property type="entry name" value="Tscrpt_reg_Rrf2"/>
</dbReference>
<dbReference type="GO" id="GO:0003700">
    <property type="term" value="F:DNA-binding transcription factor activity"/>
    <property type="evidence" value="ECO:0007669"/>
    <property type="project" value="TreeGrafter"/>
</dbReference>